<evidence type="ECO:0000313" key="1">
    <source>
        <dbReference type="EMBL" id="BDZ38598.1"/>
    </source>
</evidence>
<sequence>MPGTRLGIGVLGLEMREHRRIVFGAEPFVRILEGIAVVAARDGATVGDGRLNAGFAHRSTVSERDRAGMATGAS</sequence>
<gene>
    <name evidence="1" type="ORF">GCM10025863_12120</name>
</gene>
<proteinExistence type="predicted"/>
<keyword evidence="2" id="KW-1185">Reference proteome</keyword>
<name>A0ABM8FSV1_9MICO</name>
<protein>
    <submittedName>
        <fullName evidence="1">Uncharacterized protein</fullName>
    </submittedName>
</protein>
<reference evidence="2" key="1">
    <citation type="journal article" date="2019" name="Int. J. Syst. Evol. Microbiol.">
        <title>The Global Catalogue of Microorganisms (GCM) 10K type strain sequencing project: providing services to taxonomists for standard genome sequencing and annotation.</title>
        <authorList>
            <consortium name="The Broad Institute Genomics Platform"/>
            <consortium name="The Broad Institute Genome Sequencing Center for Infectious Disease"/>
            <person name="Wu L."/>
            <person name="Ma J."/>
        </authorList>
    </citation>
    <scope>NUCLEOTIDE SEQUENCE [LARGE SCALE GENOMIC DNA]</scope>
    <source>
        <strain evidence="2">NBRC 106310</strain>
    </source>
</reference>
<dbReference type="EMBL" id="AP027728">
    <property type="protein sequence ID" value="BDZ38598.1"/>
    <property type="molecule type" value="Genomic_DNA"/>
</dbReference>
<accession>A0ABM8FSV1</accession>
<dbReference type="Proteomes" id="UP001321543">
    <property type="component" value="Chromosome"/>
</dbReference>
<organism evidence="1 2">
    <name type="scientific">Microbacterium suwonense</name>
    <dbReference type="NCBI Taxonomy" id="683047"/>
    <lineage>
        <taxon>Bacteria</taxon>
        <taxon>Bacillati</taxon>
        <taxon>Actinomycetota</taxon>
        <taxon>Actinomycetes</taxon>
        <taxon>Micrococcales</taxon>
        <taxon>Microbacteriaceae</taxon>
        <taxon>Microbacterium</taxon>
    </lineage>
</organism>
<evidence type="ECO:0000313" key="2">
    <source>
        <dbReference type="Proteomes" id="UP001321543"/>
    </source>
</evidence>